<evidence type="ECO:0000313" key="2">
    <source>
        <dbReference type="EMBL" id="KAK3331816.1"/>
    </source>
</evidence>
<dbReference type="InterPro" id="IPR054550">
    <property type="entry name" value="Mala_s_1-like"/>
</dbReference>
<protein>
    <submittedName>
        <fullName evidence="2">Uncharacterized protein</fullName>
    </submittedName>
</protein>
<reference evidence="2" key="2">
    <citation type="submission" date="2023-06" db="EMBL/GenBank/DDBJ databases">
        <authorList>
            <consortium name="Lawrence Berkeley National Laboratory"/>
            <person name="Haridas S."/>
            <person name="Hensen N."/>
            <person name="Bonometti L."/>
            <person name="Westerberg I."/>
            <person name="Brannstrom I.O."/>
            <person name="Guillou S."/>
            <person name="Cros-Aarteil S."/>
            <person name="Calhoun S."/>
            <person name="Kuo A."/>
            <person name="Mondo S."/>
            <person name="Pangilinan J."/>
            <person name="Riley R."/>
            <person name="Labutti K."/>
            <person name="Andreopoulos B."/>
            <person name="Lipzen A."/>
            <person name="Chen C."/>
            <person name="Yanf M."/>
            <person name="Daum C."/>
            <person name="Ng V."/>
            <person name="Clum A."/>
            <person name="Steindorff A."/>
            <person name="Ohm R."/>
            <person name="Martin F."/>
            <person name="Silar P."/>
            <person name="Natvig D."/>
            <person name="Lalanne C."/>
            <person name="Gautier V."/>
            <person name="Ament-Velasquez S.L."/>
            <person name="Kruys A."/>
            <person name="Hutchinson M.I."/>
            <person name="Powell A.J."/>
            <person name="Barry K."/>
            <person name="Miller A.N."/>
            <person name="Grigoriev I.V."/>
            <person name="Debuchy R."/>
            <person name="Gladieux P."/>
            <person name="Thoren M.H."/>
            <person name="Johannesson H."/>
        </authorList>
    </citation>
    <scope>NUCLEOTIDE SEQUENCE</scope>
    <source>
        <strain evidence="2">SMH4131-1</strain>
    </source>
</reference>
<name>A0AAE0MGL2_9PEZI</name>
<keyword evidence="3" id="KW-1185">Reference proteome</keyword>
<dbReference type="SUPFAM" id="SSF101898">
    <property type="entry name" value="NHL repeat"/>
    <property type="match status" value="1"/>
</dbReference>
<gene>
    <name evidence="2" type="ORF">B0T19DRAFT_380354</name>
</gene>
<dbReference type="AlphaFoldDB" id="A0AAE0MGL2"/>
<dbReference type="EMBL" id="JAUEPO010000002">
    <property type="protein sequence ID" value="KAK3331816.1"/>
    <property type="molecule type" value="Genomic_DNA"/>
</dbReference>
<evidence type="ECO:0000256" key="1">
    <source>
        <dbReference type="SAM" id="SignalP"/>
    </source>
</evidence>
<comment type="caution">
    <text evidence="2">The sequence shown here is derived from an EMBL/GenBank/DDBJ whole genome shotgun (WGS) entry which is preliminary data.</text>
</comment>
<feature type="chain" id="PRO_5042003340" evidence="1">
    <location>
        <begin position="21"/>
        <end position="362"/>
    </location>
</feature>
<keyword evidence="1" id="KW-0732">Signal</keyword>
<feature type="signal peptide" evidence="1">
    <location>
        <begin position="1"/>
        <end position="20"/>
    </location>
</feature>
<dbReference type="Proteomes" id="UP001286456">
    <property type="component" value="Unassembled WGS sequence"/>
</dbReference>
<reference evidence="2" key="1">
    <citation type="journal article" date="2023" name="Mol. Phylogenet. Evol.">
        <title>Genome-scale phylogeny and comparative genomics of the fungal order Sordariales.</title>
        <authorList>
            <person name="Hensen N."/>
            <person name="Bonometti L."/>
            <person name="Westerberg I."/>
            <person name="Brannstrom I.O."/>
            <person name="Guillou S."/>
            <person name="Cros-Aarteil S."/>
            <person name="Calhoun S."/>
            <person name="Haridas S."/>
            <person name="Kuo A."/>
            <person name="Mondo S."/>
            <person name="Pangilinan J."/>
            <person name="Riley R."/>
            <person name="LaButti K."/>
            <person name="Andreopoulos B."/>
            <person name="Lipzen A."/>
            <person name="Chen C."/>
            <person name="Yan M."/>
            <person name="Daum C."/>
            <person name="Ng V."/>
            <person name="Clum A."/>
            <person name="Steindorff A."/>
            <person name="Ohm R.A."/>
            <person name="Martin F."/>
            <person name="Silar P."/>
            <person name="Natvig D.O."/>
            <person name="Lalanne C."/>
            <person name="Gautier V."/>
            <person name="Ament-Velasquez S.L."/>
            <person name="Kruys A."/>
            <person name="Hutchinson M.I."/>
            <person name="Powell A.J."/>
            <person name="Barry K."/>
            <person name="Miller A.N."/>
            <person name="Grigoriev I.V."/>
            <person name="Debuchy R."/>
            <person name="Gladieux P."/>
            <person name="Hiltunen Thoren M."/>
            <person name="Johannesson H."/>
        </authorList>
    </citation>
    <scope>NUCLEOTIDE SEQUENCE</scope>
    <source>
        <strain evidence="2">SMH4131-1</strain>
    </source>
</reference>
<organism evidence="2 3">
    <name type="scientific">Cercophora scortea</name>
    <dbReference type="NCBI Taxonomy" id="314031"/>
    <lineage>
        <taxon>Eukaryota</taxon>
        <taxon>Fungi</taxon>
        <taxon>Dikarya</taxon>
        <taxon>Ascomycota</taxon>
        <taxon>Pezizomycotina</taxon>
        <taxon>Sordariomycetes</taxon>
        <taxon>Sordariomycetidae</taxon>
        <taxon>Sordariales</taxon>
        <taxon>Lasiosphaeriaceae</taxon>
        <taxon>Cercophora</taxon>
    </lineage>
</organism>
<proteinExistence type="predicted"/>
<sequence length="362" mass="39462">MGIPLINLVVAGLLFAVAQAFPSGGHQHKCPPFNKGNFTVSQFQLYPENAIWDDRHCVVYFASLFNGSVVVYDPYRDKVNKILEFPGITNVLGQHASGLDYDPVTNLLSVVIDSQNPFLTEGADVSGDNWLLKYDLTRNKELWRTNLTAVTKGLWGGFQDVSVDTRGNSYVIGTYPKSVIKVTPRGKASVYFPPQTNDTTVHGYTGTAHAGNTMLVVDNNGTPESSATGNSEIYRFDLSSGSPHGTPVLVPRTPHTAIGEADKIHLPQAYGGTVLLVAEDLRGLTVLRSLDGWHTAEHRGFIPSDFPVFFQKIVPSSIQIGPTKNYLIGQYFPGEFVPGTNSGNRSDFPMFDLTAQIDALLA</sequence>
<dbReference type="Pfam" id="PF22701">
    <property type="entry name" value="Mala_s_1-like"/>
    <property type="match status" value="1"/>
</dbReference>
<dbReference type="CDD" id="cd12811">
    <property type="entry name" value="MALA"/>
    <property type="match status" value="1"/>
</dbReference>
<accession>A0AAE0MGL2</accession>
<evidence type="ECO:0000313" key="3">
    <source>
        <dbReference type="Proteomes" id="UP001286456"/>
    </source>
</evidence>